<evidence type="ECO:0000313" key="2">
    <source>
        <dbReference type="EMBL" id="TWE00958.1"/>
    </source>
</evidence>
<dbReference type="PANTHER" id="PTHR43861:SF6">
    <property type="entry name" value="METHYLTRANSFERASE TYPE 11"/>
    <property type="match status" value="1"/>
</dbReference>
<comment type="caution">
    <text evidence="2">The sequence shown here is derived from an EMBL/GenBank/DDBJ whole genome shotgun (WGS) entry which is preliminary data.</text>
</comment>
<dbReference type="Pfam" id="PF13847">
    <property type="entry name" value="Methyltransf_31"/>
    <property type="match status" value="1"/>
</dbReference>
<dbReference type="CDD" id="cd02440">
    <property type="entry name" value="AdoMet_MTases"/>
    <property type="match status" value="1"/>
</dbReference>
<sequence length="240" mass="28336">MDQNHDRVNEVYYGTLFNERTQQLLRERILWICERVRGKYILDVGCSQGITSILLGRQAFKVTGIDREEQAIEYANKELEKEEPDTRANVTFIHANVLTYNFDLQFDTVILGEVLEHFVQPELVVEKVWGRLKKNGCLIVTVPFGINNHPDHKQTYYFFNLLKQIHPFFTIKKTQIIGKWLCVVLKKRTKKVEEALTYVPVKAVTFAESAFFEREKELNQKIKILQDRLNDLMERQKRKD</sequence>
<keyword evidence="2" id="KW-0808">Transferase</keyword>
<dbReference type="Gene3D" id="3.40.50.150">
    <property type="entry name" value="Vaccinia Virus protein VP39"/>
    <property type="match status" value="1"/>
</dbReference>
<dbReference type="RefSeq" id="WP_186446457.1">
    <property type="nucleotide sequence ID" value="NZ_VIVN01000006.1"/>
</dbReference>
<dbReference type="SUPFAM" id="SSF53335">
    <property type="entry name" value="S-adenosyl-L-methionine-dependent methyltransferases"/>
    <property type="match status" value="1"/>
</dbReference>
<dbReference type="InterPro" id="IPR029063">
    <property type="entry name" value="SAM-dependent_MTases_sf"/>
</dbReference>
<dbReference type="GO" id="GO:0008168">
    <property type="term" value="F:methyltransferase activity"/>
    <property type="evidence" value="ECO:0007669"/>
    <property type="project" value="UniProtKB-KW"/>
</dbReference>
<dbReference type="AlphaFoldDB" id="A0A561DCB8"/>
<proteinExistence type="predicted"/>
<dbReference type="GO" id="GO:0032259">
    <property type="term" value="P:methylation"/>
    <property type="evidence" value="ECO:0007669"/>
    <property type="project" value="UniProtKB-KW"/>
</dbReference>
<protein>
    <submittedName>
        <fullName evidence="2">Methyltransferase family protein</fullName>
    </submittedName>
</protein>
<accession>A0A561DCB8</accession>
<dbReference type="InterPro" id="IPR025714">
    <property type="entry name" value="Methyltranfer_dom"/>
</dbReference>
<dbReference type="Proteomes" id="UP000319671">
    <property type="component" value="Unassembled WGS sequence"/>
</dbReference>
<feature type="domain" description="Methyltransferase" evidence="1">
    <location>
        <begin position="38"/>
        <end position="143"/>
    </location>
</feature>
<name>A0A561DCB8_9BACI</name>
<reference evidence="2 3" key="1">
    <citation type="submission" date="2019-06" db="EMBL/GenBank/DDBJ databases">
        <title>Sorghum-associated microbial communities from plants grown in Nebraska, USA.</title>
        <authorList>
            <person name="Schachtman D."/>
        </authorList>
    </citation>
    <scope>NUCLEOTIDE SEQUENCE [LARGE SCALE GENOMIC DNA]</scope>
    <source>
        <strain evidence="2 3">2482</strain>
    </source>
</reference>
<organism evidence="2 3">
    <name type="scientific">Neobacillus bataviensis</name>
    <dbReference type="NCBI Taxonomy" id="220685"/>
    <lineage>
        <taxon>Bacteria</taxon>
        <taxon>Bacillati</taxon>
        <taxon>Bacillota</taxon>
        <taxon>Bacilli</taxon>
        <taxon>Bacillales</taxon>
        <taxon>Bacillaceae</taxon>
        <taxon>Neobacillus</taxon>
    </lineage>
</organism>
<dbReference type="PANTHER" id="PTHR43861">
    <property type="entry name" value="TRANS-ACONITATE 2-METHYLTRANSFERASE-RELATED"/>
    <property type="match status" value="1"/>
</dbReference>
<evidence type="ECO:0000313" key="3">
    <source>
        <dbReference type="Proteomes" id="UP000319671"/>
    </source>
</evidence>
<keyword evidence="2" id="KW-0489">Methyltransferase</keyword>
<keyword evidence="3" id="KW-1185">Reference proteome</keyword>
<dbReference type="EMBL" id="VIVN01000006">
    <property type="protein sequence ID" value="TWE00958.1"/>
    <property type="molecule type" value="Genomic_DNA"/>
</dbReference>
<gene>
    <name evidence="2" type="ORF">FB550_1069</name>
</gene>
<evidence type="ECO:0000259" key="1">
    <source>
        <dbReference type="Pfam" id="PF13847"/>
    </source>
</evidence>